<dbReference type="RefSeq" id="WP_184473903.1">
    <property type="nucleotide sequence ID" value="NZ_JACHOV010000001.1"/>
</dbReference>
<gene>
    <name evidence="2" type="ORF">HNQ99_000346</name>
</gene>
<protein>
    <submittedName>
        <fullName evidence="2">Uncharacterized protein</fullName>
    </submittedName>
</protein>
<comment type="caution">
    <text evidence="2">The sequence shown here is derived from an EMBL/GenBank/DDBJ whole genome shotgun (WGS) entry which is preliminary data.</text>
</comment>
<organism evidence="2 3">
    <name type="scientific">Rhizorhapis suberifaciens</name>
    <name type="common">corky root of lettuce</name>
    <dbReference type="NCBI Taxonomy" id="13656"/>
    <lineage>
        <taxon>Bacteria</taxon>
        <taxon>Pseudomonadati</taxon>
        <taxon>Pseudomonadota</taxon>
        <taxon>Alphaproteobacteria</taxon>
        <taxon>Sphingomonadales</taxon>
        <taxon>Sphingomonadaceae</taxon>
        <taxon>Rhizorhapis</taxon>
    </lineage>
</organism>
<proteinExistence type="predicted"/>
<dbReference type="Proteomes" id="UP000575068">
    <property type="component" value="Unassembled WGS sequence"/>
</dbReference>
<keyword evidence="1" id="KW-0472">Membrane</keyword>
<evidence type="ECO:0000313" key="3">
    <source>
        <dbReference type="Proteomes" id="UP000575068"/>
    </source>
</evidence>
<dbReference type="AlphaFoldDB" id="A0A840HR77"/>
<keyword evidence="1" id="KW-0812">Transmembrane</keyword>
<keyword evidence="1" id="KW-1133">Transmembrane helix</keyword>
<feature type="transmembrane region" description="Helical" evidence="1">
    <location>
        <begin position="64"/>
        <end position="84"/>
    </location>
</feature>
<accession>A0A840HR77</accession>
<sequence length="85" mass="9261">MRRPGGDSPTAPLPELWIADIDDRVHLNRTGAEAAAGWQAMQFRKSAKPTPETGSEKPHRTSSATWLIFLALVAVVVLIILALLM</sequence>
<reference evidence="2 3" key="1">
    <citation type="submission" date="2020-08" db="EMBL/GenBank/DDBJ databases">
        <title>Genomic Encyclopedia of Type Strains, Phase IV (KMG-IV): sequencing the most valuable type-strain genomes for metagenomic binning, comparative biology and taxonomic classification.</title>
        <authorList>
            <person name="Goeker M."/>
        </authorList>
    </citation>
    <scope>NUCLEOTIDE SEQUENCE [LARGE SCALE GENOMIC DNA]</scope>
    <source>
        <strain evidence="2 3">DSM 7465</strain>
    </source>
</reference>
<evidence type="ECO:0000256" key="1">
    <source>
        <dbReference type="SAM" id="Phobius"/>
    </source>
</evidence>
<keyword evidence="3" id="KW-1185">Reference proteome</keyword>
<evidence type="ECO:0000313" key="2">
    <source>
        <dbReference type="EMBL" id="MBB4640066.1"/>
    </source>
</evidence>
<dbReference type="EMBL" id="JACHOV010000001">
    <property type="protein sequence ID" value="MBB4640066.1"/>
    <property type="molecule type" value="Genomic_DNA"/>
</dbReference>
<name>A0A840HR77_9SPHN</name>